<dbReference type="InParanoid" id="A0A2K2AY56"/>
<reference evidence="1 2" key="1">
    <citation type="journal article" date="2006" name="Science">
        <title>The genome of black cottonwood, Populus trichocarpa (Torr. &amp; Gray).</title>
        <authorList>
            <person name="Tuskan G.A."/>
            <person name="Difazio S."/>
            <person name="Jansson S."/>
            <person name="Bohlmann J."/>
            <person name="Grigoriev I."/>
            <person name="Hellsten U."/>
            <person name="Putnam N."/>
            <person name="Ralph S."/>
            <person name="Rombauts S."/>
            <person name="Salamov A."/>
            <person name="Schein J."/>
            <person name="Sterck L."/>
            <person name="Aerts A."/>
            <person name="Bhalerao R.R."/>
            <person name="Bhalerao R.P."/>
            <person name="Blaudez D."/>
            <person name="Boerjan W."/>
            <person name="Brun A."/>
            <person name="Brunner A."/>
            <person name="Busov V."/>
            <person name="Campbell M."/>
            <person name="Carlson J."/>
            <person name="Chalot M."/>
            <person name="Chapman J."/>
            <person name="Chen G.L."/>
            <person name="Cooper D."/>
            <person name="Coutinho P.M."/>
            <person name="Couturier J."/>
            <person name="Covert S."/>
            <person name="Cronk Q."/>
            <person name="Cunningham R."/>
            <person name="Davis J."/>
            <person name="Degroeve S."/>
            <person name="Dejardin A."/>
            <person name="Depamphilis C."/>
            <person name="Detter J."/>
            <person name="Dirks B."/>
            <person name="Dubchak I."/>
            <person name="Duplessis S."/>
            <person name="Ehlting J."/>
            <person name="Ellis B."/>
            <person name="Gendler K."/>
            <person name="Goodstein D."/>
            <person name="Gribskov M."/>
            <person name="Grimwood J."/>
            <person name="Groover A."/>
            <person name="Gunter L."/>
            <person name="Hamberger B."/>
            <person name="Heinze B."/>
            <person name="Helariutta Y."/>
            <person name="Henrissat B."/>
            <person name="Holligan D."/>
            <person name="Holt R."/>
            <person name="Huang W."/>
            <person name="Islam-Faridi N."/>
            <person name="Jones S."/>
            <person name="Jones-Rhoades M."/>
            <person name="Jorgensen R."/>
            <person name="Joshi C."/>
            <person name="Kangasjarvi J."/>
            <person name="Karlsson J."/>
            <person name="Kelleher C."/>
            <person name="Kirkpatrick R."/>
            <person name="Kirst M."/>
            <person name="Kohler A."/>
            <person name="Kalluri U."/>
            <person name="Larimer F."/>
            <person name="Leebens-Mack J."/>
            <person name="Leple J.C."/>
            <person name="Locascio P."/>
            <person name="Lou Y."/>
            <person name="Lucas S."/>
            <person name="Martin F."/>
            <person name="Montanini B."/>
            <person name="Napoli C."/>
            <person name="Nelson D.R."/>
            <person name="Nelson C."/>
            <person name="Nieminen K."/>
            <person name="Nilsson O."/>
            <person name="Pereda V."/>
            <person name="Peter G."/>
            <person name="Philippe R."/>
            <person name="Pilate G."/>
            <person name="Poliakov A."/>
            <person name="Razumovskaya J."/>
            <person name="Richardson P."/>
            <person name="Rinaldi C."/>
            <person name="Ritland K."/>
            <person name="Rouze P."/>
            <person name="Ryaboy D."/>
            <person name="Schmutz J."/>
            <person name="Schrader J."/>
            <person name="Segerman B."/>
            <person name="Shin H."/>
            <person name="Siddiqui A."/>
            <person name="Sterky F."/>
            <person name="Terry A."/>
            <person name="Tsai C.J."/>
            <person name="Uberbacher E."/>
            <person name="Unneberg P."/>
            <person name="Vahala J."/>
            <person name="Wall K."/>
            <person name="Wessler S."/>
            <person name="Yang G."/>
            <person name="Yin T."/>
            <person name="Douglas C."/>
            <person name="Marra M."/>
            <person name="Sandberg G."/>
            <person name="Van de Peer Y."/>
            <person name="Rokhsar D."/>
        </authorList>
    </citation>
    <scope>NUCLEOTIDE SEQUENCE [LARGE SCALE GENOMIC DNA]</scope>
    <source>
        <strain evidence="2">cv. Nisqually</strain>
    </source>
</reference>
<dbReference type="EMBL" id="CM009293">
    <property type="protein sequence ID" value="PNT42458.1"/>
    <property type="molecule type" value="Genomic_DNA"/>
</dbReference>
<protein>
    <submittedName>
        <fullName evidence="1">Uncharacterized protein</fullName>
    </submittedName>
</protein>
<gene>
    <name evidence="1" type="ORF">POPTR_004G213700</name>
</gene>
<sequence length="71" mass="8329">MVKGRIFLKYHKCNSLPSSSFPFASLMEIEEKYPVTLHYPFKSSQEFFIFMVPTSWDKTTLLILGSGFRWS</sequence>
<dbReference type="AlphaFoldDB" id="A0A2K2AY56"/>
<organism evidence="1 2">
    <name type="scientific">Populus trichocarpa</name>
    <name type="common">Western balsam poplar</name>
    <name type="synonym">Populus balsamifera subsp. trichocarpa</name>
    <dbReference type="NCBI Taxonomy" id="3694"/>
    <lineage>
        <taxon>Eukaryota</taxon>
        <taxon>Viridiplantae</taxon>
        <taxon>Streptophyta</taxon>
        <taxon>Embryophyta</taxon>
        <taxon>Tracheophyta</taxon>
        <taxon>Spermatophyta</taxon>
        <taxon>Magnoliopsida</taxon>
        <taxon>eudicotyledons</taxon>
        <taxon>Gunneridae</taxon>
        <taxon>Pentapetalae</taxon>
        <taxon>rosids</taxon>
        <taxon>fabids</taxon>
        <taxon>Malpighiales</taxon>
        <taxon>Salicaceae</taxon>
        <taxon>Saliceae</taxon>
        <taxon>Populus</taxon>
    </lineage>
</organism>
<proteinExistence type="predicted"/>
<keyword evidence="2" id="KW-1185">Reference proteome</keyword>
<name>A0A2K2AY56_POPTR</name>
<accession>A0A2K2AY56</accession>
<evidence type="ECO:0000313" key="1">
    <source>
        <dbReference type="EMBL" id="PNT42458.1"/>
    </source>
</evidence>
<evidence type="ECO:0000313" key="2">
    <source>
        <dbReference type="Proteomes" id="UP000006729"/>
    </source>
</evidence>
<dbReference type="Proteomes" id="UP000006729">
    <property type="component" value="Chromosome 4"/>
</dbReference>